<keyword evidence="2" id="KW-1133">Transmembrane helix</keyword>
<organism evidence="4 5">
    <name type="scientific">Gryllotalpicola koreensis</name>
    <dbReference type="NCBI Taxonomy" id="993086"/>
    <lineage>
        <taxon>Bacteria</taxon>
        <taxon>Bacillati</taxon>
        <taxon>Actinomycetota</taxon>
        <taxon>Actinomycetes</taxon>
        <taxon>Micrococcales</taxon>
        <taxon>Microbacteriaceae</taxon>
        <taxon>Gryllotalpicola</taxon>
    </lineage>
</organism>
<dbReference type="Proteomes" id="UP001501079">
    <property type="component" value="Unassembled WGS sequence"/>
</dbReference>
<accession>A0ABP8A0R3</accession>
<name>A0ABP8A0R3_9MICO</name>
<evidence type="ECO:0000313" key="4">
    <source>
        <dbReference type="EMBL" id="GAA4174748.1"/>
    </source>
</evidence>
<keyword evidence="2" id="KW-0812">Transmembrane</keyword>
<evidence type="ECO:0000313" key="5">
    <source>
        <dbReference type="Proteomes" id="UP001501079"/>
    </source>
</evidence>
<keyword evidence="2" id="KW-0472">Membrane</keyword>
<feature type="compositionally biased region" description="Low complexity" evidence="1">
    <location>
        <begin position="292"/>
        <end position="310"/>
    </location>
</feature>
<reference evidence="5" key="1">
    <citation type="journal article" date="2019" name="Int. J. Syst. Evol. Microbiol.">
        <title>The Global Catalogue of Microorganisms (GCM) 10K type strain sequencing project: providing services to taxonomists for standard genome sequencing and annotation.</title>
        <authorList>
            <consortium name="The Broad Institute Genomics Platform"/>
            <consortium name="The Broad Institute Genome Sequencing Center for Infectious Disease"/>
            <person name="Wu L."/>
            <person name="Ma J."/>
        </authorList>
    </citation>
    <scope>NUCLEOTIDE SEQUENCE [LARGE SCALE GENOMIC DNA]</scope>
    <source>
        <strain evidence="5">JCM 17591</strain>
    </source>
</reference>
<dbReference type="PROSITE" id="PS50965">
    <property type="entry name" value="NERD"/>
    <property type="match status" value="1"/>
</dbReference>
<sequence length="418" mass="44818">MKALGGSNPPSSAKVLLDATDLAPHLWGESRTLLIRSVVAMGEAESEASGVRAQRVDFAGINALSSRAAGYAVALKCLHVQSQAEAADPSLKTATQVRLHPEAWPWYQGALGEIEVGKMLAELEPEWFVRHSVPIGADTKDVDHLVIGPGGVFAINTKHHAGASVWVGDHVLRVNNGNTPHLKVGRNDAADVARRLSGKVGFPVPVIPVIAVLNARSLTDRRSPRERPVEVVNASHLVAWLRAYPQQLSPAKIELIKLAAEEPETWHVDPHAADTYRVMQRFERLVARASVTPPRTAPARARGARRAPSAQTSHRTGSPSRARALRTTSKGRGRAREATIKNIAQLWLFGAVVLVLAIYGTGKAARCASAPIPTGTAGLNCTLAVSLAPYYPLAWWVAGGVLLLALVTTIFQARRSNT</sequence>
<protein>
    <recommendedName>
        <fullName evidence="3">NERD domain-containing protein</fullName>
    </recommendedName>
</protein>
<proteinExistence type="predicted"/>
<dbReference type="Pfam" id="PF08378">
    <property type="entry name" value="NERD"/>
    <property type="match status" value="1"/>
</dbReference>
<dbReference type="EMBL" id="BAABBW010000003">
    <property type="protein sequence ID" value="GAA4174748.1"/>
    <property type="molecule type" value="Genomic_DNA"/>
</dbReference>
<gene>
    <name evidence="4" type="ORF">GCM10022287_19100</name>
</gene>
<feature type="region of interest" description="Disordered" evidence="1">
    <location>
        <begin position="292"/>
        <end position="333"/>
    </location>
</feature>
<dbReference type="RefSeq" id="WP_344753763.1">
    <property type="nucleotide sequence ID" value="NZ_BAABBW010000003.1"/>
</dbReference>
<keyword evidence="5" id="KW-1185">Reference proteome</keyword>
<evidence type="ECO:0000256" key="2">
    <source>
        <dbReference type="SAM" id="Phobius"/>
    </source>
</evidence>
<evidence type="ECO:0000259" key="3">
    <source>
        <dbReference type="PROSITE" id="PS50965"/>
    </source>
</evidence>
<dbReference type="InterPro" id="IPR011528">
    <property type="entry name" value="NERD"/>
</dbReference>
<feature type="transmembrane region" description="Helical" evidence="2">
    <location>
        <begin position="393"/>
        <end position="413"/>
    </location>
</feature>
<evidence type="ECO:0000256" key="1">
    <source>
        <dbReference type="SAM" id="MobiDB-lite"/>
    </source>
</evidence>
<feature type="domain" description="NERD" evidence="3">
    <location>
        <begin position="108"/>
        <end position="219"/>
    </location>
</feature>
<comment type="caution">
    <text evidence="4">The sequence shown here is derived from an EMBL/GenBank/DDBJ whole genome shotgun (WGS) entry which is preliminary data.</text>
</comment>
<feature type="transmembrane region" description="Helical" evidence="2">
    <location>
        <begin position="342"/>
        <end position="361"/>
    </location>
</feature>